<reference evidence="1 2" key="1">
    <citation type="submission" date="2011-04" db="EMBL/GenBank/DDBJ databases">
        <authorList>
            <person name="Muzny D."/>
            <person name="Qin X."/>
            <person name="Deng J."/>
            <person name="Jiang H."/>
            <person name="Liu Y."/>
            <person name="Qu J."/>
            <person name="Song X.-Z."/>
            <person name="Zhang L."/>
            <person name="Thornton R."/>
            <person name="Coyle M."/>
            <person name="Francisco L."/>
            <person name="Jackson L."/>
            <person name="Javaid M."/>
            <person name="Korchina V."/>
            <person name="Kovar C."/>
            <person name="Mata R."/>
            <person name="Mathew T."/>
            <person name="Ngo R."/>
            <person name="Nguyen L."/>
            <person name="Nguyen N."/>
            <person name="Okwuonu G."/>
            <person name="Ongeri F."/>
            <person name="Pham C."/>
            <person name="Simmons D."/>
            <person name="Wilczek-Boney K."/>
            <person name="Hale W."/>
            <person name="Jakkamsetti A."/>
            <person name="Pham P."/>
            <person name="Ruth R."/>
            <person name="San Lucas F."/>
            <person name="Warren J."/>
            <person name="Zhang J."/>
            <person name="Zhao Z."/>
            <person name="Zhou C."/>
            <person name="Zhu D."/>
            <person name="Lee S."/>
            <person name="Bess C."/>
            <person name="Blankenburg K."/>
            <person name="Forbes L."/>
            <person name="Fu Q."/>
            <person name="Gubbala S."/>
            <person name="Hirani K."/>
            <person name="Jayaseelan J.C."/>
            <person name="Lara F."/>
            <person name="Munidasa M."/>
            <person name="Palculict T."/>
            <person name="Patil S."/>
            <person name="Pu L.-L."/>
            <person name="Saada N."/>
            <person name="Tang L."/>
            <person name="Weissenberger G."/>
            <person name="Zhu Y."/>
            <person name="Hemphill L."/>
            <person name="Shang Y."/>
            <person name="Youmans B."/>
            <person name="Ayvaz T."/>
            <person name="Ross M."/>
            <person name="Santibanez J."/>
            <person name="Aqrawi P."/>
            <person name="Gross S."/>
            <person name="Joshi V."/>
            <person name="Fowler G."/>
            <person name="Nazareth L."/>
            <person name="Reid J."/>
            <person name="Worley K."/>
            <person name="Petrosino J."/>
            <person name="Highlander S."/>
            <person name="Gibbs R."/>
        </authorList>
    </citation>
    <scope>NUCLEOTIDE SEQUENCE [LARGE SCALE GENOMIC DNA]</scope>
    <source>
        <strain evidence="1 2">2681</strain>
    </source>
</reference>
<dbReference type="EMBL" id="AFPZ01000105">
    <property type="protein sequence ID" value="EGQ21080.1"/>
    <property type="molecule type" value="Genomic_DNA"/>
</dbReference>
<dbReference type="Proteomes" id="UP000005316">
    <property type="component" value="Unassembled WGS sequence"/>
</dbReference>
<sequence length="88" mass="10412">MDVVTKSDIHVLAFNNAVRVDFEEHSLSRTVLLNVVGKERNRIRFIDAVERMRPVNIQYLYKQERFILIARLKRYFKGKVSFKGGEKN</sequence>
<comment type="caution">
    <text evidence="1">The sequence shown here is derived from an EMBL/GenBank/DDBJ whole genome shotgun (WGS) entry which is preliminary data.</text>
</comment>
<name>F9DX32_9BACL</name>
<proteinExistence type="predicted"/>
<accession>F9DX32</accession>
<dbReference type="AlphaFoldDB" id="F9DX32"/>
<evidence type="ECO:0000313" key="2">
    <source>
        <dbReference type="Proteomes" id="UP000005316"/>
    </source>
</evidence>
<gene>
    <name evidence="1" type="ORF">HMPREF9372_3363</name>
</gene>
<organism evidence="1 2">
    <name type="scientific">Sporosarcina newyorkensis 2681</name>
    <dbReference type="NCBI Taxonomy" id="1027292"/>
    <lineage>
        <taxon>Bacteria</taxon>
        <taxon>Bacillati</taxon>
        <taxon>Bacillota</taxon>
        <taxon>Bacilli</taxon>
        <taxon>Bacillales</taxon>
        <taxon>Caryophanaceae</taxon>
        <taxon>Sporosarcina</taxon>
    </lineage>
</organism>
<evidence type="ECO:0000313" key="1">
    <source>
        <dbReference type="EMBL" id="EGQ21080.1"/>
    </source>
</evidence>
<dbReference type="HOGENOM" id="CLU_2467473_0_0_9"/>
<protein>
    <submittedName>
        <fullName evidence="1">Uncharacterized protein</fullName>
    </submittedName>
</protein>